<name>A0ABD1TR47_9LAMI</name>
<keyword evidence="2" id="KW-1185">Reference proteome</keyword>
<evidence type="ECO:0000313" key="1">
    <source>
        <dbReference type="EMBL" id="KAL2515184.1"/>
    </source>
</evidence>
<gene>
    <name evidence="1" type="ORF">Fot_29155</name>
</gene>
<protein>
    <submittedName>
        <fullName evidence="1">Uncharacterized protein</fullName>
    </submittedName>
</protein>
<proteinExistence type="predicted"/>
<accession>A0ABD1TR47</accession>
<dbReference type="EMBL" id="JBFOLJ010000008">
    <property type="protein sequence ID" value="KAL2515184.1"/>
    <property type="molecule type" value="Genomic_DNA"/>
</dbReference>
<comment type="caution">
    <text evidence="1">The sequence shown here is derived from an EMBL/GenBank/DDBJ whole genome shotgun (WGS) entry which is preliminary data.</text>
</comment>
<evidence type="ECO:0000313" key="2">
    <source>
        <dbReference type="Proteomes" id="UP001604277"/>
    </source>
</evidence>
<reference evidence="2" key="1">
    <citation type="submission" date="2024-07" db="EMBL/GenBank/DDBJ databases">
        <title>Two chromosome-level genome assemblies of Korean endemic species Abeliophyllum distichum and Forsythia ovata (Oleaceae).</title>
        <authorList>
            <person name="Jang H."/>
        </authorList>
    </citation>
    <scope>NUCLEOTIDE SEQUENCE [LARGE SCALE GENOMIC DNA]</scope>
</reference>
<organism evidence="1 2">
    <name type="scientific">Forsythia ovata</name>
    <dbReference type="NCBI Taxonomy" id="205694"/>
    <lineage>
        <taxon>Eukaryota</taxon>
        <taxon>Viridiplantae</taxon>
        <taxon>Streptophyta</taxon>
        <taxon>Embryophyta</taxon>
        <taxon>Tracheophyta</taxon>
        <taxon>Spermatophyta</taxon>
        <taxon>Magnoliopsida</taxon>
        <taxon>eudicotyledons</taxon>
        <taxon>Gunneridae</taxon>
        <taxon>Pentapetalae</taxon>
        <taxon>asterids</taxon>
        <taxon>lamiids</taxon>
        <taxon>Lamiales</taxon>
        <taxon>Oleaceae</taxon>
        <taxon>Forsythieae</taxon>
        <taxon>Forsythia</taxon>
    </lineage>
</organism>
<sequence length="111" mass="12341">MVMNRAMPEQVEISSRNYSSSIANDDVEEYKPNADFTMDQPAKELTTNGNETIELSLPELHAVDTNSFCHLLDTIEVEHRIELEPGAKILCHGTLLNAPPHVMSSVLSIYA</sequence>
<dbReference type="Proteomes" id="UP001604277">
    <property type="component" value="Unassembled WGS sequence"/>
</dbReference>
<dbReference type="AlphaFoldDB" id="A0ABD1TR47"/>